<keyword evidence="2" id="KW-1185">Reference proteome</keyword>
<reference evidence="1 2" key="1">
    <citation type="submission" date="2021-01" db="EMBL/GenBank/DDBJ databases">
        <title>Genomic Encyclopedia of Type Strains, Phase IV (KMG-IV): sequencing the most valuable type-strain genomes for metagenomic binning, comparative biology and taxonomic classification.</title>
        <authorList>
            <person name="Goeker M."/>
        </authorList>
    </citation>
    <scope>NUCLEOTIDE SEQUENCE [LARGE SCALE GENOMIC DNA]</scope>
    <source>
        <strain evidence="1 2">DSM 25540</strain>
    </source>
</reference>
<accession>A0ABS2PFG2</accession>
<comment type="caution">
    <text evidence="1">The sequence shown here is derived from an EMBL/GenBank/DDBJ whole genome shotgun (WGS) entry which is preliminary data.</text>
</comment>
<dbReference type="EMBL" id="JAFBEC010000009">
    <property type="protein sequence ID" value="MBM7634158.1"/>
    <property type="molecule type" value="Genomic_DNA"/>
</dbReference>
<evidence type="ECO:0000313" key="1">
    <source>
        <dbReference type="EMBL" id="MBM7634158.1"/>
    </source>
</evidence>
<gene>
    <name evidence="1" type="ORF">JOD17_003258</name>
</gene>
<sequence length="52" mass="5841">MWKNVGMISVFLFAAFAGMLIAKESIQVEDDDEAITFEVPHLEHSIDDNESV</sequence>
<proteinExistence type="predicted"/>
<name>A0ABS2PFG2_9BACL</name>
<dbReference type="Proteomes" id="UP000741863">
    <property type="component" value="Unassembled WGS sequence"/>
</dbReference>
<evidence type="ECO:0000313" key="2">
    <source>
        <dbReference type="Proteomes" id="UP000741863"/>
    </source>
</evidence>
<evidence type="ECO:0008006" key="3">
    <source>
        <dbReference type="Google" id="ProtNLM"/>
    </source>
</evidence>
<protein>
    <recommendedName>
        <fullName evidence="3">PapR protein</fullName>
    </recommendedName>
</protein>
<organism evidence="1 2">
    <name type="scientific">Geomicrobium sediminis</name>
    <dbReference type="NCBI Taxonomy" id="1347788"/>
    <lineage>
        <taxon>Bacteria</taxon>
        <taxon>Bacillati</taxon>
        <taxon>Bacillota</taxon>
        <taxon>Bacilli</taxon>
        <taxon>Bacillales</taxon>
        <taxon>Geomicrobium</taxon>
    </lineage>
</organism>
<dbReference type="RefSeq" id="WP_169966568.1">
    <property type="nucleotide sequence ID" value="NZ_JAFBEC010000009.1"/>
</dbReference>